<dbReference type="OrthoDB" id="680270at2"/>
<dbReference type="InterPro" id="IPR021255">
    <property type="entry name" value="DUF2807"/>
</dbReference>
<dbReference type="HOGENOM" id="CLU_072746_3_2_10"/>
<proteinExistence type="predicted"/>
<dbReference type="PANTHER" id="PTHR39200:SF1">
    <property type="entry name" value="AUTO-TRANSPORTER ADHESIN HEAD GIN DOMAIN-CONTAINING PROTEIN-RELATED"/>
    <property type="match status" value="1"/>
</dbReference>
<dbReference type="Pfam" id="PF10988">
    <property type="entry name" value="DUF2807"/>
    <property type="match status" value="1"/>
</dbReference>
<protein>
    <submittedName>
        <fullName evidence="2">Putative lipoprotein</fullName>
    </submittedName>
</protein>
<gene>
    <name evidence="2" type="ORF">Bcop_1840</name>
</gene>
<dbReference type="EMBL" id="CM001167">
    <property type="protein sequence ID" value="EGJ72028.1"/>
    <property type="molecule type" value="Genomic_DNA"/>
</dbReference>
<evidence type="ECO:0000313" key="3">
    <source>
        <dbReference type="Proteomes" id="UP000018439"/>
    </source>
</evidence>
<dbReference type="eggNOG" id="COG3595">
    <property type="taxonomic scope" value="Bacteria"/>
</dbReference>
<dbReference type="STRING" id="679937.Bcop_1840"/>
<keyword evidence="3" id="KW-1185">Reference proteome</keyword>
<keyword evidence="2" id="KW-0449">Lipoprotein</keyword>
<dbReference type="Proteomes" id="UP000018439">
    <property type="component" value="Chromosome"/>
</dbReference>
<accession>F3ZRT9</accession>
<evidence type="ECO:0000259" key="1">
    <source>
        <dbReference type="Pfam" id="PF10988"/>
    </source>
</evidence>
<organism evidence="2 3">
    <name type="scientific">Bacteroides coprosuis DSM 18011</name>
    <dbReference type="NCBI Taxonomy" id="679937"/>
    <lineage>
        <taxon>Bacteria</taxon>
        <taxon>Pseudomonadati</taxon>
        <taxon>Bacteroidota</taxon>
        <taxon>Bacteroidia</taxon>
        <taxon>Bacteroidales</taxon>
        <taxon>Bacteroidaceae</taxon>
        <taxon>Bacteroides</taxon>
    </lineage>
</organism>
<sequence length="262" mass="28498">MRTNENRRYMKKLKVLIFTLLILVGIPGIAQTIEKEVGLPEFTRIKLMGSPELHFEQSDEMQSIKIVGPEEELDRIETYVDGDTFVIKVNNRDIALLNSDSDVKIYVTAPFVYHFSVFGSGEIQIRNTIKSVKPISLSVSGSGNIEAADLISDKMKLDVIGVGDVKVEKAETTSLEVQVSGSGSIKLAGTTKDVIYSIIGSGKIEGLKMLAKNVNTKISGSGNIFCTAENNLGGVVKGGGIVRYQGKPNVQTKTPKSFRKAK</sequence>
<feature type="domain" description="Putative auto-transporter adhesin head GIN" evidence="1">
    <location>
        <begin position="41"/>
        <end position="248"/>
    </location>
</feature>
<reference evidence="2 3" key="1">
    <citation type="journal article" date="2011" name="Stand. Genomic Sci.">
        <title>Non-contiguous finished genome sequence of Bacteroides coprosuis type strain (PC139).</title>
        <authorList>
            <person name="Land M."/>
            <person name="Held B."/>
            <person name="Gronow S."/>
            <person name="Abt B."/>
            <person name="Lucas S."/>
            <person name="Del Rio T.G."/>
            <person name="Nolan M."/>
            <person name="Tice H."/>
            <person name="Cheng J.F."/>
            <person name="Pitluck S."/>
            <person name="Liolios K."/>
            <person name="Pagani I."/>
            <person name="Ivanova N."/>
            <person name="Mavromatis K."/>
            <person name="Mikhailova N."/>
            <person name="Pati A."/>
            <person name="Tapia R."/>
            <person name="Han C."/>
            <person name="Goodwin L."/>
            <person name="Chen A."/>
            <person name="Palaniappan K."/>
            <person name="Hauser L."/>
            <person name="Brambilla E.M."/>
            <person name="Rohde M."/>
            <person name="Goker M."/>
            <person name="Detter J.C."/>
            <person name="Woyke T."/>
            <person name="Bristow J."/>
            <person name="Eisen J.A."/>
            <person name="Markowitz V."/>
            <person name="Hugenholtz P."/>
            <person name="Kyrpides N.C."/>
            <person name="Klenk H.P."/>
            <person name="Lapidus A."/>
        </authorList>
    </citation>
    <scope>NUCLEOTIDE SEQUENCE [LARGE SCALE GENOMIC DNA]</scope>
    <source>
        <strain evidence="2 3">DSM 18011</strain>
    </source>
</reference>
<dbReference type="Gene3D" id="2.160.20.120">
    <property type="match status" value="1"/>
</dbReference>
<dbReference type="AlphaFoldDB" id="F3ZRT9"/>
<dbReference type="PANTHER" id="PTHR39200">
    <property type="entry name" value="HYPOTHETICAL EXPORTED PROTEIN"/>
    <property type="match status" value="1"/>
</dbReference>
<name>F3ZRT9_9BACE</name>
<evidence type="ECO:0000313" key="2">
    <source>
        <dbReference type="EMBL" id="EGJ72028.1"/>
    </source>
</evidence>